<comment type="cofactor">
    <cofactor evidence="1">
        <name>FAD</name>
        <dbReference type="ChEBI" id="CHEBI:57692"/>
    </cofactor>
</comment>
<dbReference type="InterPro" id="IPR002937">
    <property type="entry name" value="Amino_oxidase"/>
</dbReference>
<dbReference type="EMBL" id="BMKV01000002">
    <property type="protein sequence ID" value="GGI76880.1"/>
    <property type="molecule type" value="Genomic_DNA"/>
</dbReference>
<evidence type="ECO:0000256" key="2">
    <source>
        <dbReference type="ARBA" id="ARBA00023002"/>
    </source>
</evidence>
<dbReference type="PANTHER" id="PTHR42923">
    <property type="entry name" value="PROTOPORPHYRINOGEN OXIDASE"/>
    <property type="match status" value="1"/>
</dbReference>
<gene>
    <name evidence="4" type="ORF">GCM10007175_12430</name>
</gene>
<feature type="domain" description="Amine oxidase" evidence="3">
    <location>
        <begin position="11"/>
        <end position="440"/>
    </location>
</feature>
<dbReference type="Pfam" id="PF01593">
    <property type="entry name" value="Amino_oxidase"/>
    <property type="match status" value="1"/>
</dbReference>
<dbReference type="Proteomes" id="UP000658754">
    <property type="component" value="Unassembled WGS sequence"/>
</dbReference>
<dbReference type="InterPro" id="IPR001613">
    <property type="entry name" value="Flavin_amine_oxidase"/>
</dbReference>
<reference evidence="5" key="1">
    <citation type="journal article" date="2019" name="Int. J. Syst. Evol. Microbiol.">
        <title>The Global Catalogue of Microorganisms (GCM) 10K type strain sequencing project: providing services to taxonomists for standard genome sequencing and annotation.</title>
        <authorList>
            <consortium name="The Broad Institute Genomics Platform"/>
            <consortium name="The Broad Institute Genome Sequencing Center for Infectious Disease"/>
            <person name="Wu L."/>
            <person name="Ma J."/>
        </authorList>
    </citation>
    <scope>NUCLEOTIDE SEQUENCE [LARGE SCALE GENOMIC DNA]</scope>
    <source>
        <strain evidence="5">CGMCC 1.3601</strain>
    </source>
</reference>
<evidence type="ECO:0000256" key="1">
    <source>
        <dbReference type="ARBA" id="ARBA00001974"/>
    </source>
</evidence>
<keyword evidence="5" id="KW-1185">Reference proteome</keyword>
<comment type="caution">
    <text evidence="4">The sequence shown here is derived from an EMBL/GenBank/DDBJ whole genome shotgun (WGS) entry which is preliminary data.</text>
</comment>
<evidence type="ECO:0000313" key="4">
    <source>
        <dbReference type="EMBL" id="GGI76880.1"/>
    </source>
</evidence>
<dbReference type="RefSeq" id="WP_188728623.1">
    <property type="nucleotide sequence ID" value="NZ_BMKV01000002.1"/>
</dbReference>
<evidence type="ECO:0000259" key="3">
    <source>
        <dbReference type="Pfam" id="PF01593"/>
    </source>
</evidence>
<accession>A0ABQ2CC28</accession>
<evidence type="ECO:0000313" key="5">
    <source>
        <dbReference type="Proteomes" id="UP000658754"/>
    </source>
</evidence>
<proteinExistence type="predicted"/>
<keyword evidence="2" id="KW-0560">Oxidoreductase</keyword>
<dbReference type="PRINTS" id="PR00757">
    <property type="entry name" value="AMINEOXDASEF"/>
</dbReference>
<protein>
    <submittedName>
        <fullName evidence="4">Oxidoreductase</fullName>
    </submittedName>
</protein>
<name>A0ABQ2CC28_9MICC</name>
<organism evidence="4 5">
    <name type="scientific">Pseudarthrobacter scleromae</name>
    <dbReference type="NCBI Taxonomy" id="158897"/>
    <lineage>
        <taxon>Bacteria</taxon>
        <taxon>Bacillati</taxon>
        <taxon>Actinomycetota</taxon>
        <taxon>Actinomycetes</taxon>
        <taxon>Micrococcales</taxon>
        <taxon>Micrococcaceae</taxon>
        <taxon>Pseudarthrobacter</taxon>
    </lineage>
</organism>
<dbReference type="Gene3D" id="3.50.50.60">
    <property type="entry name" value="FAD/NAD(P)-binding domain"/>
    <property type="match status" value="1"/>
</dbReference>
<dbReference type="InterPro" id="IPR036188">
    <property type="entry name" value="FAD/NAD-bd_sf"/>
</dbReference>
<dbReference type="InterPro" id="IPR050464">
    <property type="entry name" value="Zeta_carotene_desat/Oxidored"/>
</dbReference>
<dbReference type="SUPFAM" id="SSF51905">
    <property type="entry name" value="FAD/NAD(P)-binding domain"/>
    <property type="match status" value="1"/>
</dbReference>
<sequence length="454" mass="49325">MKDAVIIGGGLAGLSAAWRLRHWDIQVLESDSKRVGGRVMSEKRGPYVMNWGGHMYAGGGSSTMELLAETGTRSMRIPGSLQGMALNGKFLTTGPVMTYPFRFPMSNKGRLSIMKPGAKLALDVLRYTRAVAARPGETPEVRQQRIYDFENDRTFADYIGDLSEDGKKFFIPVVMRSAADPDQLSAGAGIGYFSLIWNIGQGLGRAIVGGASTLTEGIAQTIRDRVELGAVVDEVVQNRDHVVVRYTQNGVAHEVKARTVVMATPASITHKVAVNLGEDLREALSLIEYGPHVAGAFLTNETKPMPYDGTYGIAAADKSFTVALNQGSLVRGVEKERQPGGSMMTFSPASMGRKLWDVDNETIAKTYIQDLDDIFPGFASIVEEARVEKFEFGSPYCFPGRAKLQPVLTRPSKRVFLAGDYLGTLYTETAISSGFTAAQEAASLLSTEQQTRRA</sequence>